<dbReference type="Gene3D" id="2.30.110.10">
    <property type="entry name" value="Electron Transport, Fmn-binding Protein, Chain A"/>
    <property type="match status" value="1"/>
</dbReference>
<evidence type="ECO:0000313" key="1">
    <source>
        <dbReference type="EMBL" id="AEG43222.1"/>
    </source>
</evidence>
<sequence length="132" mass="14103">MTDQSTTTTLTEDECWELLAQQKVGRLATAVGGEPEIFPVNYAVADRLVYLRTSPGTKLAELAVNGRVALEADRLAVDVAESVVVKGTAEILETDADLSMAEATGLVTYAGGGKDVWVRITPAEVTGRRLEH</sequence>
<evidence type="ECO:0000313" key="2">
    <source>
        <dbReference type="Proteomes" id="UP000009236"/>
    </source>
</evidence>
<gene>
    <name evidence="1" type="ordered locus">Isova_0425</name>
</gene>
<keyword evidence="2" id="KW-1185">Reference proteome</keyword>
<dbReference type="STRING" id="743718.Isova_0425"/>
<dbReference type="EMBL" id="CP002810">
    <property type="protein sequence ID" value="AEG43222.1"/>
    <property type="molecule type" value="Genomic_DNA"/>
</dbReference>
<dbReference type="KEGG" id="iva:Isova_0425"/>
<accession>F6FU26</accession>
<dbReference type="SUPFAM" id="SSF50475">
    <property type="entry name" value="FMN-binding split barrel"/>
    <property type="match status" value="1"/>
</dbReference>
<dbReference type="AlphaFoldDB" id="F6FU26"/>
<dbReference type="Pfam" id="PF12900">
    <property type="entry name" value="Pyridox_ox_2"/>
    <property type="match status" value="1"/>
</dbReference>
<dbReference type="Proteomes" id="UP000009236">
    <property type="component" value="Chromosome"/>
</dbReference>
<reference evidence="1 2" key="1">
    <citation type="submission" date="2011-05" db="EMBL/GenBank/DDBJ databases">
        <title>Complete sequence of Isoptericola variabilis 225.</title>
        <authorList>
            <consortium name="US DOE Joint Genome Institute"/>
            <person name="Lucas S."/>
            <person name="Han J."/>
            <person name="Lapidus A."/>
            <person name="Cheng J.-F."/>
            <person name="Goodwin L."/>
            <person name="Pitluck S."/>
            <person name="Peters L."/>
            <person name="Mikhailova N."/>
            <person name="Zeytun A."/>
            <person name="Han C."/>
            <person name="Tapia R."/>
            <person name="Land M."/>
            <person name="Hauser L."/>
            <person name="Kyrpides N."/>
            <person name="Ivanova N."/>
            <person name="Pagani I."/>
            <person name="Siebers A."/>
            <person name="Allgaier M."/>
            <person name="Thelen M."/>
            <person name="Hugenholtz P."/>
            <person name="Gladden J."/>
            <person name="Woyke T."/>
        </authorList>
    </citation>
    <scope>NUCLEOTIDE SEQUENCE [LARGE SCALE GENOMIC DNA]</scope>
    <source>
        <strain evidence="2">225</strain>
    </source>
</reference>
<dbReference type="InterPro" id="IPR024747">
    <property type="entry name" value="Pyridox_Oxase-rel"/>
</dbReference>
<dbReference type="RefSeq" id="WP_013837617.1">
    <property type="nucleotide sequence ID" value="NC_015588.1"/>
</dbReference>
<dbReference type="InterPro" id="IPR012349">
    <property type="entry name" value="Split_barrel_FMN-bd"/>
</dbReference>
<proteinExistence type="predicted"/>
<name>F6FU26_ISOV2</name>
<dbReference type="HOGENOM" id="CLU_127487_0_1_11"/>
<dbReference type="eggNOG" id="COG3467">
    <property type="taxonomic scope" value="Bacteria"/>
</dbReference>
<organism evidence="2">
    <name type="scientific">Isoptericola variabilis (strain 225)</name>
    <dbReference type="NCBI Taxonomy" id="743718"/>
    <lineage>
        <taxon>Bacteria</taxon>
        <taxon>Bacillati</taxon>
        <taxon>Actinomycetota</taxon>
        <taxon>Actinomycetes</taxon>
        <taxon>Micrococcales</taxon>
        <taxon>Promicromonosporaceae</taxon>
        <taxon>Isoptericola</taxon>
    </lineage>
</organism>
<protein>
    <submittedName>
        <fullName evidence="1">Pyridoxamine 5'-phosphate oxidase-related FMN-binding protein</fullName>
    </submittedName>
</protein>